<protein>
    <recommendedName>
        <fullName evidence="2">DUF3846 domain-containing protein</fullName>
    </recommendedName>
</protein>
<organism evidence="1">
    <name type="scientific">hydrothermal vent metagenome</name>
    <dbReference type="NCBI Taxonomy" id="652676"/>
    <lineage>
        <taxon>unclassified sequences</taxon>
        <taxon>metagenomes</taxon>
        <taxon>ecological metagenomes</taxon>
    </lineage>
</organism>
<accession>A0A1W1E4S9</accession>
<gene>
    <name evidence="1" type="ORF">MNB_SUP05-SYMBIONT-7-17</name>
</gene>
<evidence type="ECO:0000313" key="1">
    <source>
        <dbReference type="EMBL" id="SFV88962.1"/>
    </source>
</evidence>
<proteinExistence type="predicted"/>
<dbReference type="EMBL" id="FPIA01000107">
    <property type="protein sequence ID" value="SFV88962.1"/>
    <property type="molecule type" value="Genomic_DNA"/>
</dbReference>
<sequence length="102" mass="11300">MAEEVKYKWHEAMLYKVTGDAIAIKPLNDNTEFSKAELETFIEGYLGFIKQGNGMLVINDDGEALGLPQNEMAGKNGYALFGNVIFVPIDNFASALEITTRH</sequence>
<reference evidence="1" key="1">
    <citation type="submission" date="2016-10" db="EMBL/GenBank/DDBJ databases">
        <authorList>
            <person name="de Groot N.N."/>
        </authorList>
    </citation>
    <scope>NUCLEOTIDE SEQUENCE</scope>
</reference>
<evidence type="ECO:0008006" key="2">
    <source>
        <dbReference type="Google" id="ProtNLM"/>
    </source>
</evidence>
<name>A0A1W1E4S9_9ZZZZ</name>
<dbReference type="AlphaFoldDB" id="A0A1W1E4S9"/>